<gene>
    <name evidence="2" type="ORF">BWR60_25320</name>
</gene>
<dbReference type="Proteomes" id="UP000196655">
    <property type="component" value="Unassembled WGS sequence"/>
</dbReference>
<feature type="transmembrane region" description="Helical" evidence="1">
    <location>
        <begin position="72"/>
        <end position="96"/>
    </location>
</feature>
<dbReference type="EMBL" id="NHON01000062">
    <property type="protein sequence ID" value="OWJ64291.1"/>
    <property type="molecule type" value="Genomic_DNA"/>
</dbReference>
<comment type="caution">
    <text evidence="2">The sequence shown here is derived from an EMBL/GenBank/DDBJ whole genome shotgun (WGS) entry which is preliminary data.</text>
</comment>
<reference evidence="3" key="1">
    <citation type="submission" date="2017-05" db="EMBL/GenBank/DDBJ databases">
        <authorList>
            <person name="Macchi M."/>
            <person name="Festa S."/>
            <person name="Coppotelli B.M."/>
            <person name="Morelli I.S."/>
        </authorList>
    </citation>
    <scope>NUCLEOTIDE SEQUENCE [LARGE SCALE GENOMIC DNA]</scope>
    <source>
        <strain evidence="3">I</strain>
    </source>
</reference>
<sequence length="193" mass="20399">MAVSSGDIIRGVWGAWRLAKRDTGGMAMFDISPDGAAKSFVAVALAFPLFAVEQAMALGFRWPLLLQPIPLAIAAVGFLASWLVLPAALTWILPWLGRGQRLAGTIVACNWAALLISSAAFVAFLLNALGLFPGQLGFLVLIVTEIACFVYEGFVLRTALEVELPIVAGLVVFDALTSELLSAWITGAVQAAL</sequence>
<protein>
    <submittedName>
        <fullName evidence="2">Uncharacterized protein</fullName>
    </submittedName>
</protein>
<feature type="transmembrane region" description="Helical" evidence="1">
    <location>
        <begin position="102"/>
        <end position="126"/>
    </location>
</feature>
<keyword evidence="1" id="KW-0472">Membrane</keyword>
<keyword evidence="3" id="KW-1185">Reference proteome</keyword>
<dbReference type="RefSeq" id="WP_088154188.1">
    <property type="nucleotide sequence ID" value="NZ_NHON01000062.1"/>
</dbReference>
<accession>A0A211ZG92</accession>
<feature type="transmembrane region" description="Helical" evidence="1">
    <location>
        <begin position="138"/>
        <end position="160"/>
    </location>
</feature>
<name>A0A211ZG92_9PROT</name>
<organism evidence="2 3">
    <name type="scientific">Inquilinus limosus</name>
    <dbReference type="NCBI Taxonomy" id="171674"/>
    <lineage>
        <taxon>Bacteria</taxon>
        <taxon>Pseudomonadati</taxon>
        <taxon>Pseudomonadota</taxon>
        <taxon>Alphaproteobacteria</taxon>
        <taxon>Rhodospirillales</taxon>
        <taxon>Rhodospirillaceae</taxon>
        <taxon>Inquilinus</taxon>
    </lineage>
</organism>
<evidence type="ECO:0000256" key="1">
    <source>
        <dbReference type="SAM" id="Phobius"/>
    </source>
</evidence>
<proteinExistence type="predicted"/>
<keyword evidence="1" id="KW-0812">Transmembrane</keyword>
<evidence type="ECO:0000313" key="3">
    <source>
        <dbReference type="Proteomes" id="UP000196655"/>
    </source>
</evidence>
<keyword evidence="1" id="KW-1133">Transmembrane helix</keyword>
<evidence type="ECO:0000313" key="2">
    <source>
        <dbReference type="EMBL" id="OWJ64291.1"/>
    </source>
</evidence>
<dbReference type="OrthoDB" id="8443450at2"/>
<dbReference type="AlphaFoldDB" id="A0A211ZG92"/>
<feature type="transmembrane region" description="Helical" evidence="1">
    <location>
        <begin position="40"/>
        <end position="60"/>
    </location>
</feature>